<dbReference type="Gene3D" id="1.10.10.1740">
    <property type="entry name" value="Transmembrane protein 14-like"/>
    <property type="match status" value="1"/>
</dbReference>
<dbReference type="PANTHER" id="PTHR12668:SF37">
    <property type="entry name" value="PROTEIN FATTY ACID EXPORT 2, CHLOROPLASTIC"/>
    <property type="match status" value="1"/>
</dbReference>
<evidence type="ECO:0000256" key="1">
    <source>
        <dbReference type="ARBA" id="ARBA00004370"/>
    </source>
</evidence>
<gene>
    <name evidence="6" type="ORF">HPC62_21195</name>
</gene>
<dbReference type="Proteomes" id="UP000505210">
    <property type="component" value="Chromosome"/>
</dbReference>
<dbReference type="InterPro" id="IPR005349">
    <property type="entry name" value="TMEM14"/>
</dbReference>
<feature type="transmembrane region" description="Helical" evidence="5">
    <location>
        <begin position="6"/>
        <end position="25"/>
    </location>
</feature>
<dbReference type="GO" id="GO:0016020">
    <property type="term" value="C:membrane"/>
    <property type="evidence" value="ECO:0007669"/>
    <property type="project" value="UniProtKB-SubCell"/>
</dbReference>
<proteinExistence type="predicted"/>
<evidence type="ECO:0000256" key="5">
    <source>
        <dbReference type="SAM" id="Phobius"/>
    </source>
</evidence>
<evidence type="ECO:0000256" key="3">
    <source>
        <dbReference type="ARBA" id="ARBA00022989"/>
    </source>
</evidence>
<evidence type="ECO:0000313" key="7">
    <source>
        <dbReference type="Proteomes" id="UP000505210"/>
    </source>
</evidence>
<accession>A0A6M8BHM1</accession>
<dbReference type="InterPro" id="IPR044890">
    <property type="entry name" value="TMEM14_sf"/>
</dbReference>
<dbReference type="GO" id="GO:0015245">
    <property type="term" value="F:fatty acid transmembrane transporter activity"/>
    <property type="evidence" value="ECO:0007669"/>
    <property type="project" value="TreeGrafter"/>
</dbReference>
<evidence type="ECO:0000313" key="6">
    <source>
        <dbReference type="EMBL" id="QKD84357.1"/>
    </source>
</evidence>
<sequence>MVPTPSAIAAIAYGLLALVGGIIGYRQASSRASLISGGISGALLLLSGILQAAGIPWARGLAALITGTLVVVFIMRWIKTRKPMPALLMIVAGLASLFVTGFIL</sequence>
<reference evidence="6 7" key="1">
    <citation type="submission" date="2020-05" db="EMBL/GenBank/DDBJ databases">
        <title>Complete genome sequence of of a novel Thermoleptolyngbya strain isolated from hot springs of Ganzi, Sichuan China.</title>
        <authorList>
            <person name="Tang J."/>
            <person name="Daroch M."/>
            <person name="Li L."/>
            <person name="Waleron K."/>
            <person name="Waleron M."/>
            <person name="Waleron M."/>
        </authorList>
    </citation>
    <scope>NUCLEOTIDE SEQUENCE [LARGE SCALE GENOMIC DNA]</scope>
    <source>
        <strain evidence="6 7">PKUAC-SCTA183</strain>
    </source>
</reference>
<feature type="transmembrane region" description="Helical" evidence="5">
    <location>
        <begin position="85"/>
        <end position="103"/>
    </location>
</feature>
<organism evidence="6 7">
    <name type="scientific">Thermoleptolyngbya sichuanensis A183</name>
    <dbReference type="NCBI Taxonomy" id="2737172"/>
    <lineage>
        <taxon>Bacteria</taxon>
        <taxon>Bacillati</taxon>
        <taxon>Cyanobacteriota</taxon>
        <taxon>Cyanophyceae</taxon>
        <taxon>Oculatellales</taxon>
        <taxon>Oculatellaceae</taxon>
        <taxon>Thermoleptolyngbya</taxon>
        <taxon>Thermoleptolyngbya sichuanensis</taxon>
    </lineage>
</organism>
<dbReference type="KEGG" id="theu:HPC62_21195"/>
<dbReference type="RefSeq" id="WP_172358399.1">
    <property type="nucleotide sequence ID" value="NZ_CP053661.1"/>
</dbReference>
<evidence type="ECO:0000256" key="2">
    <source>
        <dbReference type="ARBA" id="ARBA00022692"/>
    </source>
</evidence>
<dbReference type="EMBL" id="CP053661">
    <property type="protein sequence ID" value="QKD84357.1"/>
    <property type="molecule type" value="Genomic_DNA"/>
</dbReference>
<dbReference type="AlphaFoldDB" id="A0A6M8BHM1"/>
<protein>
    <recommendedName>
        <fullName evidence="8">Small integral membrane protein</fullName>
    </recommendedName>
</protein>
<keyword evidence="2 5" id="KW-0812">Transmembrane</keyword>
<feature type="transmembrane region" description="Helical" evidence="5">
    <location>
        <begin position="60"/>
        <end position="78"/>
    </location>
</feature>
<dbReference type="Pfam" id="PF03647">
    <property type="entry name" value="Tmemb_14"/>
    <property type="match status" value="1"/>
</dbReference>
<comment type="subcellular location">
    <subcellularLocation>
        <location evidence="1">Membrane</location>
    </subcellularLocation>
</comment>
<keyword evidence="3 5" id="KW-1133">Transmembrane helix</keyword>
<dbReference type="PANTHER" id="PTHR12668">
    <property type="entry name" value="TRANSMEMBRANE PROTEIN 14, 15"/>
    <property type="match status" value="1"/>
</dbReference>
<feature type="transmembrane region" description="Helical" evidence="5">
    <location>
        <begin position="32"/>
        <end position="54"/>
    </location>
</feature>
<keyword evidence="7" id="KW-1185">Reference proteome</keyword>
<evidence type="ECO:0000256" key="4">
    <source>
        <dbReference type="ARBA" id="ARBA00023136"/>
    </source>
</evidence>
<name>A0A6M8BHM1_9CYAN</name>
<evidence type="ECO:0008006" key="8">
    <source>
        <dbReference type="Google" id="ProtNLM"/>
    </source>
</evidence>
<keyword evidence="4 5" id="KW-0472">Membrane</keyword>